<keyword evidence="1" id="KW-0472">Membrane</keyword>
<keyword evidence="1" id="KW-0812">Transmembrane</keyword>
<evidence type="ECO:0000313" key="3">
    <source>
        <dbReference type="EMBL" id="PRD42162.1"/>
    </source>
</evidence>
<accession>A0A2S9INU3</accession>
<dbReference type="Proteomes" id="UP000239434">
    <property type="component" value="Unassembled WGS sequence"/>
</dbReference>
<organism evidence="3 4">
    <name type="scientific">Phyllobacterium phragmitis</name>
    <dbReference type="NCBI Taxonomy" id="2670329"/>
    <lineage>
        <taxon>Bacteria</taxon>
        <taxon>Pseudomonadati</taxon>
        <taxon>Pseudomonadota</taxon>
        <taxon>Alphaproteobacteria</taxon>
        <taxon>Hyphomicrobiales</taxon>
        <taxon>Phyllobacteriaceae</taxon>
        <taxon>Phyllobacterium</taxon>
    </lineage>
</organism>
<keyword evidence="4" id="KW-1185">Reference proteome</keyword>
<evidence type="ECO:0000313" key="4">
    <source>
        <dbReference type="Proteomes" id="UP000239434"/>
    </source>
</evidence>
<comment type="caution">
    <text evidence="3">The sequence shown here is derived from an EMBL/GenBank/DDBJ whole genome shotgun (WGS) entry which is preliminary data.</text>
</comment>
<feature type="transmembrane region" description="Helical" evidence="1">
    <location>
        <begin position="32"/>
        <end position="53"/>
    </location>
</feature>
<proteinExistence type="predicted"/>
<dbReference type="AlphaFoldDB" id="A0A2S9INU3"/>
<evidence type="ECO:0000256" key="1">
    <source>
        <dbReference type="SAM" id="Phobius"/>
    </source>
</evidence>
<name>A0A2S9INU3_9HYPH</name>
<protein>
    <submittedName>
        <fullName evidence="3">Uncharacterized protein</fullName>
    </submittedName>
</protein>
<dbReference type="EMBL" id="PVBR01000013">
    <property type="protein sequence ID" value="PRD42162.1"/>
    <property type="molecule type" value="Genomic_DNA"/>
</dbReference>
<keyword evidence="2" id="KW-0732">Signal</keyword>
<sequence>MSAKLSAMAAMFAFMSSILANAKLYELTGDGWHLVIVVAGLVGAVGSAAALAIQKLGVISMTAKLLALAAFIAAICIASMAQAAVPHPDRPITLSAERPLTLQPIPIRVKTKRCYSQVYLFGDDVLTVVRCED</sequence>
<reference evidence="3 4" key="1">
    <citation type="submission" date="2018-02" db="EMBL/GenBank/DDBJ databases">
        <title>The draft genome of Phyllobacterium sp. 1N-3.</title>
        <authorList>
            <person name="Liu L."/>
            <person name="Li L."/>
            <person name="Zhang X."/>
            <person name="Wang T."/>
            <person name="Liang L."/>
        </authorList>
    </citation>
    <scope>NUCLEOTIDE SEQUENCE [LARGE SCALE GENOMIC DNA]</scope>
    <source>
        <strain evidence="3 4">1N-3</strain>
    </source>
</reference>
<evidence type="ECO:0000256" key="2">
    <source>
        <dbReference type="SAM" id="SignalP"/>
    </source>
</evidence>
<dbReference type="RefSeq" id="WP_105743126.1">
    <property type="nucleotide sequence ID" value="NZ_PVBR01000013.1"/>
</dbReference>
<gene>
    <name evidence="3" type="ORF">C5748_16990</name>
</gene>
<keyword evidence="1" id="KW-1133">Transmembrane helix</keyword>
<feature type="chain" id="PRO_5015728512" evidence="2">
    <location>
        <begin position="23"/>
        <end position="133"/>
    </location>
</feature>
<feature type="transmembrane region" description="Helical" evidence="1">
    <location>
        <begin position="65"/>
        <end position="85"/>
    </location>
</feature>
<feature type="signal peptide" evidence="2">
    <location>
        <begin position="1"/>
        <end position="22"/>
    </location>
</feature>